<dbReference type="PANTHER" id="PTHR43745:SF2">
    <property type="entry name" value="NITROREDUCTASE MJ1384-RELATED"/>
    <property type="match status" value="1"/>
</dbReference>
<dbReference type="InterPro" id="IPR000415">
    <property type="entry name" value="Nitroreductase-like"/>
</dbReference>
<dbReference type="EMBL" id="JANUEK010000004">
    <property type="protein sequence ID" value="MCS4279848.1"/>
    <property type="molecule type" value="Genomic_DNA"/>
</dbReference>
<dbReference type="SUPFAM" id="SSF55469">
    <property type="entry name" value="FMN-dependent nitroreductase-like"/>
    <property type="match status" value="1"/>
</dbReference>
<dbReference type="InterPro" id="IPR030965">
    <property type="entry name" value="SagB-rel_DH_2"/>
</dbReference>
<dbReference type="NCBIfam" id="TIGR03605">
    <property type="entry name" value="antibiot_sagB"/>
    <property type="match status" value="1"/>
</dbReference>
<dbReference type="Gene3D" id="3.40.109.10">
    <property type="entry name" value="NADH Oxidase"/>
    <property type="match status" value="1"/>
</dbReference>
<evidence type="ECO:0000313" key="2">
    <source>
        <dbReference type="EMBL" id="MCS4279848.1"/>
    </source>
</evidence>
<dbReference type="GO" id="GO:0016491">
    <property type="term" value="F:oxidoreductase activity"/>
    <property type="evidence" value="ECO:0007669"/>
    <property type="project" value="InterPro"/>
</dbReference>
<dbReference type="NCBIfam" id="TIGR04511">
    <property type="entry name" value="SagB_rel_DH_2"/>
    <property type="match status" value="1"/>
</dbReference>
<organism evidence="2 3">
    <name type="scientific">Stenotrophomonas rhizophila</name>
    <dbReference type="NCBI Taxonomy" id="216778"/>
    <lineage>
        <taxon>Bacteria</taxon>
        <taxon>Pseudomonadati</taxon>
        <taxon>Pseudomonadota</taxon>
        <taxon>Gammaproteobacteria</taxon>
        <taxon>Lysobacterales</taxon>
        <taxon>Lysobacteraceae</taxon>
        <taxon>Stenotrophomonas</taxon>
    </lineage>
</organism>
<dbReference type="InterPro" id="IPR029479">
    <property type="entry name" value="Nitroreductase"/>
</dbReference>
<gene>
    <name evidence="2" type="ORF">M2412_001840</name>
</gene>
<comment type="caution">
    <text evidence="2">The sequence shown here is derived from an EMBL/GenBank/DDBJ whole genome shotgun (WGS) entry which is preliminary data.</text>
</comment>
<proteinExistence type="predicted"/>
<evidence type="ECO:0000259" key="1">
    <source>
        <dbReference type="Pfam" id="PF00881"/>
    </source>
</evidence>
<dbReference type="RefSeq" id="WP_259260550.1">
    <property type="nucleotide sequence ID" value="NZ_JANUEK010000004.1"/>
</dbReference>
<dbReference type="AlphaFoldDB" id="A0AAW5PHI1"/>
<dbReference type="PANTHER" id="PTHR43745">
    <property type="entry name" value="NITROREDUCTASE MJ1384-RELATED"/>
    <property type="match status" value="1"/>
</dbReference>
<dbReference type="InterPro" id="IPR052544">
    <property type="entry name" value="Bacteriocin_Proc_Enz"/>
</dbReference>
<evidence type="ECO:0000313" key="3">
    <source>
        <dbReference type="Proteomes" id="UP001320691"/>
    </source>
</evidence>
<dbReference type="Proteomes" id="UP001320691">
    <property type="component" value="Unassembled WGS sequence"/>
</dbReference>
<feature type="domain" description="Nitroreductase" evidence="1">
    <location>
        <begin position="177"/>
        <end position="367"/>
    </location>
</feature>
<dbReference type="CDD" id="cd02142">
    <property type="entry name" value="McbC_SagB-like_oxidoreductase"/>
    <property type="match status" value="1"/>
</dbReference>
<name>A0AAW5PHI1_9GAMM</name>
<accession>A0AAW5PHI1</accession>
<reference evidence="2" key="1">
    <citation type="submission" date="2022-08" db="EMBL/GenBank/DDBJ databases">
        <title>Genomic analyses of the natural microbiome of Caenorhabditis elegans.</title>
        <authorList>
            <person name="Samuel B."/>
        </authorList>
    </citation>
    <scope>NUCLEOTIDE SEQUENCE</scope>
    <source>
        <strain evidence="2">BIGb0277</strain>
    </source>
</reference>
<dbReference type="Pfam" id="PF00881">
    <property type="entry name" value="Nitroreductase"/>
    <property type="match status" value="1"/>
</dbReference>
<protein>
    <submittedName>
        <fullName evidence="2">Peptide maturation dehydrogenase</fullName>
    </submittedName>
</protein>
<sequence>MRVRRCTHLLLEPRETVSFGLQALLRGSTEANSTHAWLALAGHLDGPVEIDAGQSELLGRTSASQWRTLSAQDMADPRWGQLLSSGLLVGDQPEHADHLARDQRIKDAHWWPLSAVAHRHSRWQGVDSVSDMRGQGLDTAVGLRRRLGAPPPAVHPVEGHYQPLPNVQESPFDALLAARTTCRNFDPERALPLPMLAQLLQRSVMAHAALQVEQDMLILKKNVPSGGGLHPTEVWLLVQRVEGLTPGLYHYHALDHALLALPSPPVPTLPSLARAMVSGQEWFADAPVLIVLAPRFGRSFWKYRNHAKAYRALTLDAGHISQMVYLAATEAGLGAFVTAAINEGDVDQAFGLDGVEQGALAICGVGYRALERSTAEFDPAGRSSR</sequence>
<dbReference type="InterPro" id="IPR020051">
    <property type="entry name" value="SagB-type_dehydrogenase"/>
</dbReference>